<dbReference type="InterPro" id="IPR011008">
    <property type="entry name" value="Dimeric_a/b-barrel"/>
</dbReference>
<dbReference type="Proteomes" id="UP000005242">
    <property type="component" value="Unassembled WGS sequence"/>
</dbReference>
<feature type="domain" description="Stress-response A/B barrel" evidence="1">
    <location>
        <begin position="2"/>
        <end position="97"/>
    </location>
</feature>
<evidence type="ECO:0000313" key="2">
    <source>
        <dbReference type="EMBL" id="EIM22463.1"/>
    </source>
</evidence>
<dbReference type="SMART" id="SM00886">
    <property type="entry name" value="Dabb"/>
    <property type="match status" value="1"/>
</dbReference>
<organism evidence="2 3">
    <name type="scientific">Wallemia mellicola (strain ATCC MYA-4683 / CBS 633.66)</name>
    <name type="common">Wallemia sebi (CBS 633.66)</name>
    <dbReference type="NCBI Taxonomy" id="671144"/>
    <lineage>
        <taxon>Eukaryota</taxon>
        <taxon>Fungi</taxon>
        <taxon>Dikarya</taxon>
        <taxon>Basidiomycota</taxon>
        <taxon>Wallemiomycotina</taxon>
        <taxon>Wallemiomycetes</taxon>
        <taxon>Wallemiales</taxon>
        <taxon>Wallemiaceae</taxon>
        <taxon>Wallemia</taxon>
    </lineage>
</organism>
<name>I4YES1_WALMC</name>
<protein>
    <recommendedName>
        <fullName evidence="1">Stress-response A/B barrel domain-containing protein</fullName>
    </recommendedName>
</protein>
<gene>
    <name evidence="2" type="ORF">WALSEDRAFT_68412</name>
</gene>
<dbReference type="SUPFAM" id="SSF54909">
    <property type="entry name" value="Dimeric alpha+beta barrel"/>
    <property type="match status" value="1"/>
</dbReference>
<reference evidence="2 3" key="1">
    <citation type="journal article" date="2012" name="Fungal Genet. Biol.">
        <title>The genome of the xerotolerant mold Wallemia sebi reveals adaptations to osmotic stress and suggests cryptic sexual reproduction.</title>
        <authorList>
            <person name="Padamsee M."/>
            <person name="Kumar T.K.A."/>
            <person name="Riley R."/>
            <person name="Binder M."/>
            <person name="Boyd A."/>
            <person name="Calvo A.M."/>
            <person name="Furukawa K."/>
            <person name="Hesse C."/>
            <person name="Hohmann S."/>
            <person name="James T.Y."/>
            <person name="LaButti K."/>
            <person name="Lapidus A."/>
            <person name="Lindquist E."/>
            <person name="Lucas S."/>
            <person name="Miller K."/>
            <person name="Shantappa S."/>
            <person name="Grigoriev I.V."/>
            <person name="Hibbett D.S."/>
            <person name="McLaughlin D.J."/>
            <person name="Spatafora J.W."/>
            <person name="Aime M.C."/>
        </authorList>
    </citation>
    <scope>NUCLEOTIDE SEQUENCE [LARGE SCALE GENOMIC DNA]</scope>
    <source>
        <strain evidence="3">ATCC MYA-4683 / CBS 633.66</strain>
    </source>
</reference>
<dbReference type="Pfam" id="PF07876">
    <property type="entry name" value="Dabb"/>
    <property type="match status" value="1"/>
</dbReference>
<dbReference type="STRING" id="671144.I4YES1"/>
<dbReference type="OMA" id="GIQNGMT"/>
<dbReference type="eggNOG" id="ENOG502S73V">
    <property type="taxonomic scope" value="Eukaryota"/>
</dbReference>
<dbReference type="PROSITE" id="PS51502">
    <property type="entry name" value="S_R_A_B_BARREL"/>
    <property type="match status" value="1"/>
</dbReference>
<dbReference type="KEGG" id="wse:WALSEDRAFT_68412"/>
<keyword evidence="3" id="KW-1185">Reference proteome</keyword>
<evidence type="ECO:0000313" key="3">
    <source>
        <dbReference type="Proteomes" id="UP000005242"/>
    </source>
</evidence>
<dbReference type="AlphaFoldDB" id="I4YES1"/>
<evidence type="ECO:0000259" key="1">
    <source>
        <dbReference type="PROSITE" id="PS51502"/>
    </source>
</evidence>
<sequence length="102" mass="11862">MITHVVAFKYKTTVNADLRKEIAHRLLALGDTSGVIRSVTGGLEQSPEGKGKGFHQVFVMKFNLWEDLQFYMLYDQSHQQFMELIGDLTEDVQVWDFQDFEF</sequence>
<accession>I4YES1</accession>
<dbReference type="HOGENOM" id="CLU_080664_2_1_1"/>
<dbReference type="RefSeq" id="XP_006957704.1">
    <property type="nucleotide sequence ID" value="XM_006957642.1"/>
</dbReference>
<dbReference type="EMBL" id="JH668228">
    <property type="protein sequence ID" value="EIM22463.1"/>
    <property type="molecule type" value="Genomic_DNA"/>
</dbReference>
<dbReference type="Gene3D" id="3.30.70.100">
    <property type="match status" value="1"/>
</dbReference>
<dbReference type="InParanoid" id="I4YES1"/>
<dbReference type="InterPro" id="IPR013097">
    <property type="entry name" value="Dabb"/>
</dbReference>
<dbReference type="GeneID" id="18475394"/>
<proteinExistence type="predicted"/>